<protein>
    <submittedName>
        <fullName evidence="5">Penicillinase repressor</fullName>
    </submittedName>
</protein>
<dbReference type="GO" id="GO:0003677">
    <property type="term" value="F:DNA binding"/>
    <property type="evidence" value="ECO:0007669"/>
    <property type="project" value="UniProtKB-KW"/>
</dbReference>
<evidence type="ECO:0000313" key="6">
    <source>
        <dbReference type="Proteomes" id="UP000320496"/>
    </source>
</evidence>
<reference evidence="5 6" key="1">
    <citation type="submission" date="2019-02" db="EMBL/GenBank/DDBJ databases">
        <title>Deep-cultivation of Planctomycetes and their phenomic and genomic characterization uncovers novel biology.</title>
        <authorList>
            <person name="Wiegand S."/>
            <person name="Jogler M."/>
            <person name="Boedeker C."/>
            <person name="Pinto D."/>
            <person name="Vollmers J."/>
            <person name="Rivas-Marin E."/>
            <person name="Kohn T."/>
            <person name="Peeters S.H."/>
            <person name="Heuer A."/>
            <person name="Rast P."/>
            <person name="Oberbeckmann S."/>
            <person name="Bunk B."/>
            <person name="Jeske O."/>
            <person name="Meyerdierks A."/>
            <person name="Storesund J.E."/>
            <person name="Kallscheuer N."/>
            <person name="Luecker S."/>
            <person name="Lage O.M."/>
            <person name="Pohl T."/>
            <person name="Merkel B.J."/>
            <person name="Hornburger P."/>
            <person name="Mueller R.-W."/>
            <person name="Bruemmer F."/>
            <person name="Labrenz M."/>
            <person name="Spormann A.M."/>
            <person name="Op den Camp H."/>
            <person name="Overmann J."/>
            <person name="Amann R."/>
            <person name="Jetten M.S.M."/>
            <person name="Mascher T."/>
            <person name="Medema M.H."/>
            <person name="Devos D.P."/>
            <person name="Kaster A.-K."/>
            <person name="Ovreas L."/>
            <person name="Rohde M."/>
            <person name="Galperin M.Y."/>
            <person name="Jogler C."/>
        </authorList>
    </citation>
    <scope>NUCLEOTIDE SEQUENCE [LARGE SCALE GENOMIC DNA]</scope>
    <source>
        <strain evidence="5 6">Mal4</strain>
    </source>
</reference>
<evidence type="ECO:0000256" key="3">
    <source>
        <dbReference type="ARBA" id="ARBA00023125"/>
    </source>
</evidence>
<keyword evidence="2" id="KW-0805">Transcription regulation</keyword>
<sequence>MARPASEQPTPAELEVLKILWEIGPATVRQVLGEFERRNDRRAYTTIMSLMNVMADKKLLKRTPRGRAYVYTAIAPREKTLQGMVGDLWQRAFEGSAASLVTRLLQESKPTREELDLIREAIGRFEQEQEEDQ</sequence>
<dbReference type="InterPro" id="IPR036390">
    <property type="entry name" value="WH_DNA-bd_sf"/>
</dbReference>
<dbReference type="RefSeq" id="WP_145370447.1">
    <property type="nucleotide sequence ID" value="NZ_CP036275.1"/>
</dbReference>
<dbReference type="SUPFAM" id="SSF46785">
    <property type="entry name" value="Winged helix' DNA-binding domain"/>
    <property type="match status" value="1"/>
</dbReference>
<dbReference type="EMBL" id="CP036275">
    <property type="protein sequence ID" value="QDU39241.1"/>
    <property type="molecule type" value="Genomic_DNA"/>
</dbReference>
<evidence type="ECO:0000313" key="5">
    <source>
        <dbReference type="EMBL" id="QDU39241.1"/>
    </source>
</evidence>
<name>A0A517Z9W7_9PLAN</name>
<comment type="similarity">
    <text evidence="1">Belongs to the BlaI transcriptional regulatory family.</text>
</comment>
<evidence type="ECO:0000256" key="1">
    <source>
        <dbReference type="ARBA" id="ARBA00011046"/>
    </source>
</evidence>
<dbReference type="KEGG" id="mri:Mal4_35780"/>
<dbReference type="Proteomes" id="UP000320496">
    <property type="component" value="Chromosome"/>
</dbReference>
<dbReference type="GO" id="GO:0045892">
    <property type="term" value="P:negative regulation of DNA-templated transcription"/>
    <property type="evidence" value="ECO:0007669"/>
    <property type="project" value="InterPro"/>
</dbReference>
<gene>
    <name evidence="5" type="primary">blaI_1</name>
    <name evidence="5" type="ORF">Mal4_35780</name>
</gene>
<dbReference type="AlphaFoldDB" id="A0A517Z9W7"/>
<keyword evidence="4" id="KW-0804">Transcription</keyword>
<dbReference type="InterPro" id="IPR036388">
    <property type="entry name" value="WH-like_DNA-bd_sf"/>
</dbReference>
<keyword evidence="3" id="KW-0238">DNA-binding</keyword>
<dbReference type="Pfam" id="PF03965">
    <property type="entry name" value="Penicillinase_R"/>
    <property type="match status" value="1"/>
</dbReference>
<dbReference type="OrthoDB" id="280196at2"/>
<evidence type="ECO:0000256" key="4">
    <source>
        <dbReference type="ARBA" id="ARBA00023163"/>
    </source>
</evidence>
<accession>A0A517Z9W7</accession>
<dbReference type="Gene3D" id="1.10.10.10">
    <property type="entry name" value="Winged helix-like DNA-binding domain superfamily/Winged helix DNA-binding domain"/>
    <property type="match status" value="1"/>
</dbReference>
<dbReference type="PIRSF" id="PIRSF019455">
    <property type="entry name" value="CopR_AtkY"/>
    <property type="match status" value="1"/>
</dbReference>
<organism evidence="5 6">
    <name type="scientific">Maioricimonas rarisocia</name>
    <dbReference type="NCBI Taxonomy" id="2528026"/>
    <lineage>
        <taxon>Bacteria</taxon>
        <taxon>Pseudomonadati</taxon>
        <taxon>Planctomycetota</taxon>
        <taxon>Planctomycetia</taxon>
        <taxon>Planctomycetales</taxon>
        <taxon>Planctomycetaceae</taxon>
        <taxon>Maioricimonas</taxon>
    </lineage>
</organism>
<dbReference type="InterPro" id="IPR005650">
    <property type="entry name" value="BlaI_family"/>
</dbReference>
<keyword evidence="6" id="KW-1185">Reference proteome</keyword>
<evidence type="ECO:0000256" key="2">
    <source>
        <dbReference type="ARBA" id="ARBA00023015"/>
    </source>
</evidence>
<proteinExistence type="inferred from homology"/>